<reference evidence="3" key="1">
    <citation type="submission" date="2022-11" db="UniProtKB">
        <authorList>
            <consortium name="WormBaseParasite"/>
        </authorList>
    </citation>
    <scope>IDENTIFICATION</scope>
</reference>
<evidence type="ECO:0000313" key="3">
    <source>
        <dbReference type="WBParaSite" id="jg6622"/>
    </source>
</evidence>
<protein>
    <submittedName>
        <fullName evidence="3">Uncharacterized protein</fullName>
    </submittedName>
</protein>
<dbReference type="WBParaSite" id="jg6622">
    <property type="protein sequence ID" value="jg6622"/>
    <property type="gene ID" value="jg6622"/>
</dbReference>
<feature type="region of interest" description="Disordered" evidence="1">
    <location>
        <begin position="86"/>
        <end position="115"/>
    </location>
</feature>
<organism evidence="2 3">
    <name type="scientific">Ditylenchus dipsaci</name>
    <dbReference type="NCBI Taxonomy" id="166011"/>
    <lineage>
        <taxon>Eukaryota</taxon>
        <taxon>Metazoa</taxon>
        <taxon>Ecdysozoa</taxon>
        <taxon>Nematoda</taxon>
        <taxon>Chromadorea</taxon>
        <taxon>Rhabditida</taxon>
        <taxon>Tylenchina</taxon>
        <taxon>Tylenchomorpha</taxon>
        <taxon>Sphaerularioidea</taxon>
        <taxon>Anguinidae</taxon>
        <taxon>Anguininae</taxon>
        <taxon>Ditylenchus</taxon>
    </lineage>
</organism>
<feature type="compositionally biased region" description="Low complexity" evidence="1">
    <location>
        <begin position="93"/>
        <end position="102"/>
    </location>
</feature>
<feature type="compositionally biased region" description="Polar residues" evidence="1">
    <location>
        <begin position="37"/>
        <end position="54"/>
    </location>
</feature>
<evidence type="ECO:0000313" key="2">
    <source>
        <dbReference type="Proteomes" id="UP000887574"/>
    </source>
</evidence>
<dbReference type="Proteomes" id="UP000887574">
    <property type="component" value="Unplaced"/>
</dbReference>
<feature type="compositionally biased region" description="Low complexity" evidence="1">
    <location>
        <begin position="1"/>
        <end position="22"/>
    </location>
</feature>
<sequence length="291" mass="31400">MPSSTTGSFKSPSFKSFRASKSSSKRARKKELESTVEDTNNNDSVEPTAENSAVAQLKKKHPLVSSRSLLRIGLLKNRNNQTPALPIAGQELSSSSNNNNNSAPATRRKMTQRASSLSDFFHHSSVGTPTRPLPASSMAAAAMSANRRTSKPFSTAVPFLPLTCEPSSSQSSNNSAANSSSFCCSALRKSRSRGNGHSTAHAIASSNATVLGLPNMANATDAMTPNMELPRVGVVVHALNLPYWHAQVVSQRWSILVVWRSIYSVDCNLMPDLLNYANCPRHSLTLRMVID</sequence>
<name>A0A915EI98_9BILA</name>
<keyword evidence="2" id="KW-1185">Reference proteome</keyword>
<evidence type="ECO:0000256" key="1">
    <source>
        <dbReference type="SAM" id="MobiDB-lite"/>
    </source>
</evidence>
<accession>A0A915EI98</accession>
<dbReference type="AlphaFoldDB" id="A0A915EI98"/>
<proteinExistence type="predicted"/>
<feature type="region of interest" description="Disordered" evidence="1">
    <location>
        <begin position="1"/>
        <end position="62"/>
    </location>
</feature>